<evidence type="ECO:0000256" key="8">
    <source>
        <dbReference type="ARBA" id="ARBA00022771"/>
    </source>
</evidence>
<dbReference type="GO" id="GO:0008270">
    <property type="term" value="F:zinc ion binding"/>
    <property type="evidence" value="ECO:0007669"/>
    <property type="project" value="UniProtKB-KW"/>
</dbReference>
<evidence type="ECO:0000256" key="1">
    <source>
        <dbReference type="ARBA" id="ARBA00004123"/>
    </source>
</evidence>
<feature type="compositionally biased region" description="Basic and acidic residues" evidence="17">
    <location>
        <begin position="240"/>
        <end position="260"/>
    </location>
</feature>
<keyword evidence="7 16" id="KW-0227">DNA damage</keyword>
<evidence type="ECO:0000256" key="10">
    <source>
        <dbReference type="ARBA" id="ARBA00022833"/>
    </source>
</evidence>
<dbReference type="SMART" id="SM00731">
    <property type="entry name" value="SprT"/>
    <property type="match status" value="1"/>
</dbReference>
<dbReference type="GO" id="GO:0004222">
    <property type="term" value="F:metalloendopeptidase activity"/>
    <property type="evidence" value="ECO:0007669"/>
    <property type="project" value="InterPro"/>
</dbReference>
<keyword evidence="20" id="KW-1185">Reference proteome</keyword>
<dbReference type="Proteomes" id="UP001187343">
    <property type="component" value="Unassembled WGS sequence"/>
</dbReference>
<keyword evidence="6" id="KW-0479">Metal-binding</keyword>
<keyword evidence="10" id="KW-0862">Zinc</keyword>
<evidence type="ECO:0000313" key="20">
    <source>
        <dbReference type="Proteomes" id="UP001187343"/>
    </source>
</evidence>
<feature type="region of interest" description="Disordered" evidence="17">
    <location>
        <begin position="238"/>
        <end position="382"/>
    </location>
</feature>
<evidence type="ECO:0000256" key="13">
    <source>
        <dbReference type="ARBA" id="ARBA00023242"/>
    </source>
</evidence>
<feature type="region of interest" description="Disordered" evidence="17">
    <location>
        <begin position="396"/>
        <end position="430"/>
    </location>
</feature>
<dbReference type="Pfam" id="PF22934">
    <property type="entry name" value="SPRTN_ZBD"/>
    <property type="match status" value="1"/>
</dbReference>
<evidence type="ECO:0000256" key="16">
    <source>
        <dbReference type="PROSITE-ProRule" id="PRU01256"/>
    </source>
</evidence>
<feature type="compositionally biased region" description="Polar residues" evidence="17">
    <location>
        <begin position="494"/>
        <end position="527"/>
    </location>
</feature>
<accession>A0AA88PHR4</accession>
<dbReference type="PROSITE" id="PS51908">
    <property type="entry name" value="ZF_UBZ4"/>
    <property type="match status" value="1"/>
</dbReference>
<evidence type="ECO:0000313" key="19">
    <source>
        <dbReference type="EMBL" id="KAK2883695.1"/>
    </source>
</evidence>
<dbReference type="InterPro" id="IPR006640">
    <property type="entry name" value="SprT-like_domain"/>
</dbReference>
<feature type="domain" description="UBZ4-type" evidence="18">
    <location>
        <begin position="612"/>
        <end position="636"/>
    </location>
</feature>
<evidence type="ECO:0000256" key="11">
    <source>
        <dbReference type="ARBA" id="ARBA00023049"/>
    </source>
</evidence>
<evidence type="ECO:0000256" key="14">
    <source>
        <dbReference type="ARBA" id="ARBA00023885"/>
    </source>
</evidence>
<evidence type="ECO:0000256" key="2">
    <source>
        <dbReference type="ARBA" id="ARBA00004286"/>
    </source>
</evidence>
<protein>
    <recommendedName>
        <fullName evidence="14">DNA-dependent metalloprotease SPRTN</fullName>
    </recommendedName>
    <alternativeName>
        <fullName evidence="15">Protein with SprT-like domain at the N terminus</fullName>
    </alternativeName>
</protein>
<dbReference type="GO" id="GO:0006281">
    <property type="term" value="P:DNA repair"/>
    <property type="evidence" value="ECO:0007669"/>
    <property type="project" value="UniProtKB-KW"/>
</dbReference>
<name>A0AA88PHR4_9TELE</name>
<evidence type="ECO:0000256" key="15">
    <source>
        <dbReference type="ARBA" id="ARBA00030396"/>
    </source>
</evidence>
<dbReference type="Gene3D" id="3.30.160.60">
    <property type="entry name" value="Classic Zinc Finger"/>
    <property type="match status" value="1"/>
</dbReference>
<sequence length="636" mass="70106">MEDEDFLLALRLQEQFDQETTTAGLSDEDYPSSKKRKIDSSGFMDVISYSQPRPERPLSIVDESWEMLDPNPDVRAMFLQFNDKFFWGKLSGVEVKWSPRMTLCAGVCSYEGRGGLCSIRLSEPLLKLRPRKDLVQTLLHEMIHALLFVTQNNRDRDGHGPEFCKHMNRINQASGTNITIYHSFHDEVDVYRQHWWRCNGPCQNRKPFFGYVKRAMNRAPSARDPWWAEHQRTCGGTYTKIKEPENYGKTGKSDKKKDKNPSILPSETSKNSKPPSSTTGSGSQDIRNIIPFSGKGFVLGGNTQISTNKSPPKAQPEPLTSPPDSPLLPRLQPNDSNLFKRVSSGTSNAPRKKSVGNTNAFINVNGSPVRISKNSDLKGKQRSVRDLFQAIVLKSPERAASAAGSSKPATDTSTATSAKCNGPSSSSALDRQTSLINNHHSYSATGSKPDSIYFGSSAQSSKFQDSKSKTLGSPQKSATGTPGYFSKFFEGNQKLGSDATSSGFRNTGGHQSSHTSTPTSGFSSKHFGSSEKPESSFPSPRSIGSPQTSGATPSGAKKRSWDEHKSEHIFDYFQQTDNKPSTSTVQQRKEVEDTVLPAVRDQQANNPPFQITVHCPVCHIKVPESTINAHLDSCLL</sequence>
<evidence type="ECO:0000259" key="18">
    <source>
        <dbReference type="PROSITE" id="PS51908"/>
    </source>
</evidence>
<proteinExistence type="inferred from homology"/>
<keyword evidence="12 16" id="KW-0234">DNA repair</keyword>
<feature type="region of interest" description="Disordered" evidence="17">
    <location>
        <begin position="463"/>
        <end position="563"/>
    </location>
</feature>
<comment type="subcellular location">
    <subcellularLocation>
        <location evidence="2">Chromosome</location>
    </subcellularLocation>
    <subcellularLocation>
        <location evidence="1">Nucleus</location>
    </subcellularLocation>
</comment>
<dbReference type="EMBL" id="JAUYZG010000017">
    <property type="protein sequence ID" value="KAK2883695.1"/>
    <property type="molecule type" value="Genomic_DNA"/>
</dbReference>
<evidence type="ECO:0000256" key="17">
    <source>
        <dbReference type="SAM" id="MobiDB-lite"/>
    </source>
</evidence>
<keyword evidence="8 16" id="KW-0863">Zinc-finger</keyword>
<keyword evidence="11" id="KW-0482">Metalloprotease</keyword>
<evidence type="ECO:0000256" key="12">
    <source>
        <dbReference type="ARBA" id="ARBA00023204"/>
    </source>
</evidence>
<dbReference type="InterPro" id="IPR044245">
    <property type="entry name" value="Spartan"/>
</dbReference>
<feature type="compositionally biased region" description="Polar residues" evidence="17">
    <location>
        <begin position="403"/>
        <end position="430"/>
    </location>
</feature>
<feature type="compositionally biased region" description="Polar residues" evidence="17">
    <location>
        <begin position="463"/>
        <end position="480"/>
    </location>
</feature>
<dbReference type="GO" id="GO:0005694">
    <property type="term" value="C:chromosome"/>
    <property type="evidence" value="ECO:0007669"/>
    <property type="project" value="UniProtKB-SubCell"/>
</dbReference>
<feature type="compositionally biased region" description="Polar residues" evidence="17">
    <location>
        <begin position="301"/>
        <end position="310"/>
    </location>
</feature>
<feature type="compositionally biased region" description="Low complexity" evidence="17">
    <location>
        <begin position="265"/>
        <end position="283"/>
    </location>
</feature>
<dbReference type="GO" id="GO:0005634">
    <property type="term" value="C:nucleus"/>
    <property type="evidence" value="ECO:0007669"/>
    <property type="project" value="UniProtKB-SubCell"/>
</dbReference>
<evidence type="ECO:0000256" key="4">
    <source>
        <dbReference type="ARBA" id="ARBA00022454"/>
    </source>
</evidence>
<feature type="compositionally biased region" description="Basic and acidic residues" evidence="17">
    <location>
        <begin position="373"/>
        <end position="382"/>
    </location>
</feature>
<dbReference type="AlphaFoldDB" id="A0AA88PHR4"/>
<dbReference type="GO" id="GO:0003697">
    <property type="term" value="F:single-stranded DNA binding"/>
    <property type="evidence" value="ECO:0007669"/>
    <property type="project" value="InterPro"/>
</dbReference>
<dbReference type="InterPro" id="IPR055220">
    <property type="entry name" value="SPRTN_ZBD"/>
</dbReference>
<evidence type="ECO:0000256" key="3">
    <source>
        <dbReference type="ARBA" id="ARBA00010724"/>
    </source>
</evidence>
<comment type="caution">
    <text evidence="19">The sequence shown here is derived from an EMBL/GenBank/DDBJ whole genome shotgun (WGS) entry which is preliminary data.</text>
</comment>
<dbReference type="GO" id="GO:0031593">
    <property type="term" value="F:polyubiquitin modification-dependent protein binding"/>
    <property type="evidence" value="ECO:0007669"/>
    <property type="project" value="TreeGrafter"/>
</dbReference>
<dbReference type="PANTHER" id="PTHR21220:SF0">
    <property type="entry name" value="DNA-DEPENDENT METALLOPROTEASE SPRTN"/>
    <property type="match status" value="1"/>
</dbReference>
<dbReference type="SMART" id="SM00734">
    <property type="entry name" value="ZnF_Rad18"/>
    <property type="match status" value="1"/>
</dbReference>
<dbReference type="Pfam" id="PF10263">
    <property type="entry name" value="SprT-like"/>
    <property type="match status" value="1"/>
</dbReference>
<keyword evidence="4" id="KW-0158">Chromosome</keyword>
<evidence type="ECO:0000256" key="7">
    <source>
        <dbReference type="ARBA" id="ARBA00022763"/>
    </source>
</evidence>
<feature type="compositionally biased region" description="Pro residues" evidence="17">
    <location>
        <begin position="313"/>
        <end position="326"/>
    </location>
</feature>
<evidence type="ECO:0000256" key="6">
    <source>
        <dbReference type="ARBA" id="ARBA00022723"/>
    </source>
</evidence>
<evidence type="ECO:0000256" key="9">
    <source>
        <dbReference type="ARBA" id="ARBA00022801"/>
    </source>
</evidence>
<organism evidence="19 20">
    <name type="scientific">Cirrhinus molitorella</name>
    <name type="common">mud carp</name>
    <dbReference type="NCBI Taxonomy" id="172907"/>
    <lineage>
        <taxon>Eukaryota</taxon>
        <taxon>Metazoa</taxon>
        <taxon>Chordata</taxon>
        <taxon>Craniata</taxon>
        <taxon>Vertebrata</taxon>
        <taxon>Euteleostomi</taxon>
        <taxon>Actinopterygii</taxon>
        <taxon>Neopterygii</taxon>
        <taxon>Teleostei</taxon>
        <taxon>Ostariophysi</taxon>
        <taxon>Cypriniformes</taxon>
        <taxon>Cyprinidae</taxon>
        <taxon>Labeoninae</taxon>
        <taxon>Labeonini</taxon>
        <taxon>Cirrhinus</taxon>
    </lineage>
</organism>
<dbReference type="GO" id="GO:0006508">
    <property type="term" value="P:proteolysis"/>
    <property type="evidence" value="ECO:0007669"/>
    <property type="project" value="UniProtKB-KW"/>
</dbReference>
<keyword evidence="13" id="KW-0539">Nucleus</keyword>
<keyword evidence="5" id="KW-0645">Protease</keyword>
<gene>
    <name evidence="19" type="ORF">Q8A67_017332</name>
</gene>
<dbReference type="PANTHER" id="PTHR21220">
    <property type="entry name" value="DNA-DEPENDENT METALLOPROTEASE SPRTN"/>
    <property type="match status" value="1"/>
</dbReference>
<evidence type="ECO:0000256" key="5">
    <source>
        <dbReference type="ARBA" id="ARBA00022670"/>
    </source>
</evidence>
<reference evidence="19" key="1">
    <citation type="submission" date="2023-08" db="EMBL/GenBank/DDBJ databases">
        <title>Chromosome-level Genome Assembly of mud carp (Cirrhinus molitorella).</title>
        <authorList>
            <person name="Liu H."/>
        </authorList>
    </citation>
    <scope>NUCLEOTIDE SEQUENCE</scope>
    <source>
        <strain evidence="19">Prfri</strain>
        <tissue evidence="19">Muscle</tissue>
    </source>
</reference>
<keyword evidence="9" id="KW-0378">Hydrolase</keyword>
<dbReference type="InterPro" id="IPR006642">
    <property type="entry name" value="Rad18_UBZ4"/>
</dbReference>
<comment type="similarity">
    <text evidence="3">Belongs to the Spartan family.</text>
</comment>
<feature type="compositionally biased region" description="Polar residues" evidence="17">
    <location>
        <begin position="343"/>
        <end position="366"/>
    </location>
</feature>